<dbReference type="Pfam" id="PF00756">
    <property type="entry name" value="Esterase"/>
    <property type="match status" value="1"/>
</dbReference>
<dbReference type="EMBL" id="AEUV02000002">
    <property type="protein sequence ID" value="EHI75327.1"/>
    <property type="molecule type" value="Genomic_DNA"/>
</dbReference>
<dbReference type="InterPro" id="IPR050583">
    <property type="entry name" value="Mycobacterial_A85_antigen"/>
</dbReference>
<evidence type="ECO:0000313" key="1">
    <source>
        <dbReference type="EMBL" id="EHI75327.1"/>
    </source>
</evidence>
<dbReference type="PANTHER" id="PTHR48098:SF6">
    <property type="entry name" value="FERRI-BACILLIBACTIN ESTERASE BESA"/>
    <property type="match status" value="1"/>
</dbReference>
<keyword evidence="2" id="KW-1185">Reference proteome</keyword>
<accession>G5JP25</accession>
<dbReference type="InterPro" id="IPR029058">
    <property type="entry name" value="AB_hydrolase_fold"/>
</dbReference>
<dbReference type="eggNOG" id="COG2819">
    <property type="taxonomic scope" value="Bacteria"/>
</dbReference>
<evidence type="ECO:0008006" key="3">
    <source>
        <dbReference type="Google" id="ProtNLM"/>
    </source>
</evidence>
<dbReference type="AlphaFoldDB" id="G5JP25"/>
<organism evidence="1 2">
    <name type="scientific">Streptococcus criceti HS-6</name>
    <dbReference type="NCBI Taxonomy" id="873449"/>
    <lineage>
        <taxon>Bacteria</taxon>
        <taxon>Bacillati</taxon>
        <taxon>Bacillota</taxon>
        <taxon>Bacilli</taxon>
        <taxon>Lactobacillales</taxon>
        <taxon>Streptococcaceae</taxon>
        <taxon>Streptococcus</taxon>
    </lineage>
</organism>
<evidence type="ECO:0000313" key="2">
    <source>
        <dbReference type="Proteomes" id="UP000004322"/>
    </source>
</evidence>
<dbReference type="InterPro" id="IPR000801">
    <property type="entry name" value="Esterase-like"/>
</dbReference>
<dbReference type="STRING" id="873449.STRCR_1556"/>
<sequence>MIEYHDSYFPAVGKWRKLHIYLPDDYYNSQDTYPVMYFFDGQNLFFDQMATYGKSWGLYDFLENWPKKMIVVGLECGHEGNERLSEYSPYDIDSDFFGGHINGLGQETMDWLVNDIKPYVDKTYRTYVFREATAIAGSSMGGLMAIYALAKYNHIFSKAACLSSAILGDLQADVAASNLDSNSRIYLSWGRLEAGHTHGDPLDSPTAKANLAIEAAFQSYGAATYIYCQEGSRHREADWQKQVPIFMDFLWMR</sequence>
<dbReference type="RefSeq" id="WP_004229645.1">
    <property type="nucleotide sequence ID" value="NZ_AEUV02000002.1"/>
</dbReference>
<reference evidence="1" key="1">
    <citation type="submission" date="2011-07" db="EMBL/GenBank/DDBJ databases">
        <authorList>
            <person name="Stanhope M.J."/>
            <person name="Durkin A.S."/>
            <person name="Hostetler J."/>
            <person name="Kim M."/>
            <person name="Radune D."/>
            <person name="Singh I."/>
            <person name="Town C.D."/>
        </authorList>
    </citation>
    <scope>NUCLEOTIDE SEQUENCE [LARGE SCALE GENOMIC DNA]</scope>
    <source>
        <strain evidence="1">HS-6</strain>
    </source>
</reference>
<name>G5JP25_STRCG</name>
<dbReference type="Gene3D" id="3.40.50.1820">
    <property type="entry name" value="alpha/beta hydrolase"/>
    <property type="match status" value="1"/>
</dbReference>
<dbReference type="Proteomes" id="UP000004322">
    <property type="component" value="Unassembled WGS sequence"/>
</dbReference>
<gene>
    <name evidence="1" type="ORF">STRCR_1556</name>
</gene>
<dbReference type="PANTHER" id="PTHR48098">
    <property type="entry name" value="ENTEROCHELIN ESTERASE-RELATED"/>
    <property type="match status" value="1"/>
</dbReference>
<comment type="caution">
    <text evidence="1">The sequence shown here is derived from an EMBL/GenBank/DDBJ whole genome shotgun (WGS) entry which is preliminary data.</text>
</comment>
<protein>
    <recommendedName>
        <fullName evidence="3">Esterase</fullName>
    </recommendedName>
</protein>
<dbReference type="SUPFAM" id="SSF53474">
    <property type="entry name" value="alpha/beta-Hydrolases"/>
    <property type="match status" value="1"/>
</dbReference>
<dbReference type="OrthoDB" id="9784036at2"/>
<proteinExistence type="predicted"/>